<name>A0A0B6YU22_9EUPU</name>
<accession>A0A0B6YU22</accession>
<proteinExistence type="predicted"/>
<dbReference type="AlphaFoldDB" id="A0A0B6YU22"/>
<sequence>MFVLRVAGYICLLNNILSLIVNAFHSVIGKTISEHNHRFCVTCAAMLYF</sequence>
<organism evidence="2">
    <name type="scientific">Arion vulgaris</name>
    <dbReference type="NCBI Taxonomy" id="1028688"/>
    <lineage>
        <taxon>Eukaryota</taxon>
        <taxon>Metazoa</taxon>
        <taxon>Spiralia</taxon>
        <taxon>Lophotrochozoa</taxon>
        <taxon>Mollusca</taxon>
        <taxon>Gastropoda</taxon>
        <taxon>Heterobranchia</taxon>
        <taxon>Euthyneura</taxon>
        <taxon>Panpulmonata</taxon>
        <taxon>Eupulmonata</taxon>
        <taxon>Stylommatophora</taxon>
        <taxon>Helicina</taxon>
        <taxon>Arionoidea</taxon>
        <taxon>Arionidae</taxon>
        <taxon>Arion</taxon>
    </lineage>
</organism>
<feature type="non-terminal residue" evidence="2">
    <location>
        <position position="49"/>
    </location>
</feature>
<dbReference type="EMBL" id="HACG01012747">
    <property type="protein sequence ID" value="CEK59612.1"/>
    <property type="molecule type" value="Transcribed_RNA"/>
</dbReference>
<gene>
    <name evidence="2" type="primary">ORF36895</name>
</gene>
<evidence type="ECO:0000256" key="1">
    <source>
        <dbReference type="SAM" id="Phobius"/>
    </source>
</evidence>
<evidence type="ECO:0000313" key="2">
    <source>
        <dbReference type="EMBL" id="CEK59612.1"/>
    </source>
</evidence>
<feature type="transmembrane region" description="Helical" evidence="1">
    <location>
        <begin position="6"/>
        <end position="28"/>
    </location>
</feature>
<keyword evidence="1" id="KW-0472">Membrane</keyword>
<reference evidence="2" key="1">
    <citation type="submission" date="2014-12" db="EMBL/GenBank/DDBJ databases">
        <title>Insight into the proteome of Arion vulgaris.</title>
        <authorList>
            <person name="Aradska J."/>
            <person name="Bulat T."/>
            <person name="Smidak R."/>
            <person name="Sarate P."/>
            <person name="Gangsoo J."/>
            <person name="Sialana F."/>
            <person name="Bilban M."/>
            <person name="Lubec G."/>
        </authorList>
    </citation>
    <scope>NUCLEOTIDE SEQUENCE</scope>
    <source>
        <tissue evidence="2">Skin</tissue>
    </source>
</reference>
<protein>
    <submittedName>
        <fullName evidence="2">Uncharacterized protein</fullName>
    </submittedName>
</protein>
<keyword evidence="1" id="KW-0812">Transmembrane</keyword>
<keyword evidence="1" id="KW-1133">Transmembrane helix</keyword>